<evidence type="ECO:0000313" key="5">
    <source>
        <dbReference type="EMBL" id="GAA0182995.1"/>
    </source>
</evidence>
<keyword evidence="3" id="KW-1133">Transmembrane helix</keyword>
<dbReference type="Proteomes" id="UP001454036">
    <property type="component" value="Unassembled WGS sequence"/>
</dbReference>
<keyword evidence="1" id="KW-0808">Transferase</keyword>
<evidence type="ECO:0000313" key="6">
    <source>
        <dbReference type="Proteomes" id="UP001454036"/>
    </source>
</evidence>
<dbReference type="InterPro" id="IPR016039">
    <property type="entry name" value="Thiolase-like"/>
</dbReference>
<organism evidence="5 6">
    <name type="scientific">Lithospermum erythrorhizon</name>
    <name type="common">Purple gromwell</name>
    <name type="synonym">Lithospermum officinale var. erythrorhizon</name>
    <dbReference type="NCBI Taxonomy" id="34254"/>
    <lineage>
        <taxon>Eukaryota</taxon>
        <taxon>Viridiplantae</taxon>
        <taxon>Streptophyta</taxon>
        <taxon>Embryophyta</taxon>
        <taxon>Tracheophyta</taxon>
        <taxon>Spermatophyta</taxon>
        <taxon>Magnoliopsida</taxon>
        <taxon>eudicotyledons</taxon>
        <taxon>Gunneridae</taxon>
        <taxon>Pentapetalae</taxon>
        <taxon>asterids</taxon>
        <taxon>lamiids</taxon>
        <taxon>Boraginales</taxon>
        <taxon>Boraginaceae</taxon>
        <taxon>Boraginoideae</taxon>
        <taxon>Lithospermeae</taxon>
        <taxon>Lithospermum</taxon>
    </lineage>
</organism>
<sequence>MTSYHNISSLLDFFLDSLSKCNSFITTFLFFIAMLPLVVFSTFYFQKQSQRKVYMLDFACFEAPTSLMSTRARTIEMCKFLSGNWDEELVDFITYGMDKTGLGDSTYLSEALVRVPPNPSMEASRKEAEMVMFGAIDELIAKTKNVIVSMDNIGILIVNCSVFNVVPCLASMIINRYDLREDISSYNVTGMGCSAGLLAIGLAKNLLQVHPDQYALVVSTEIISEQVYLGKDRSKIATNCLFRLGGSAILLSNLPSARNSSKYELLHNVHVNNAKSDISYNSIFLEEDPEGLIGITINKDLLVAAKSAMESNISILGQLILPLSEKFRFLINLLVRNYMASKLMPSRLRLICDISGFRNKTVPEHYVPKFNKCVGECLLPHRLKFHFVLSFLPIYIR</sequence>
<dbReference type="EMBL" id="BAABME010010944">
    <property type="protein sequence ID" value="GAA0182995.1"/>
    <property type="molecule type" value="Genomic_DNA"/>
</dbReference>
<proteinExistence type="predicted"/>
<dbReference type="SUPFAM" id="SSF53901">
    <property type="entry name" value="Thiolase-like"/>
    <property type="match status" value="1"/>
</dbReference>
<gene>
    <name evidence="5" type="ORF">LIER_30487</name>
</gene>
<evidence type="ECO:0000256" key="1">
    <source>
        <dbReference type="ARBA" id="ARBA00023315"/>
    </source>
</evidence>
<accession>A0AAV3RQ19</accession>
<feature type="transmembrane region" description="Helical" evidence="3">
    <location>
        <begin position="153"/>
        <end position="174"/>
    </location>
</feature>
<dbReference type="InterPro" id="IPR012392">
    <property type="entry name" value="3-ktacl-CoA_syn"/>
</dbReference>
<comment type="catalytic activity">
    <reaction evidence="2">
        <text>a very-long-chain acyl-CoA + malonyl-CoA + H(+) = a very-long-chain 3-oxoacyl-CoA + CO2 + CoA</text>
        <dbReference type="Rhea" id="RHEA:32727"/>
        <dbReference type="ChEBI" id="CHEBI:15378"/>
        <dbReference type="ChEBI" id="CHEBI:16526"/>
        <dbReference type="ChEBI" id="CHEBI:57287"/>
        <dbReference type="ChEBI" id="CHEBI:57384"/>
        <dbReference type="ChEBI" id="CHEBI:90725"/>
        <dbReference type="ChEBI" id="CHEBI:90736"/>
        <dbReference type="EC" id="2.3.1.199"/>
    </reaction>
</comment>
<feature type="domain" description="FAE" evidence="4">
    <location>
        <begin position="48"/>
        <end position="337"/>
    </location>
</feature>
<name>A0AAV3RQ19_LITER</name>
<dbReference type="Pfam" id="PF08392">
    <property type="entry name" value="FAE1_CUT1_RppA"/>
    <property type="match status" value="1"/>
</dbReference>
<keyword evidence="3" id="KW-0472">Membrane</keyword>
<keyword evidence="6" id="KW-1185">Reference proteome</keyword>
<evidence type="ECO:0000256" key="3">
    <source>
        <dbReference type="SAM" id="Phobius"/>
    </source>
</evidence>
<protein>
    <recommendedName>
        <fullName evidence="4">FAE domain-containing protein</fullName>
    </recommendedName>
</protein>
<dbReference type="PIRSF" id="PIRSF036417">
    <property type="entry name" value="3-ktacl-CoA_syn"/>
    <property type="match status" value="1"/>
</dbReference>
<evidence type="ECO:0000256" key="2">
    <source>
        <dbReference type="ARBA" id="ARBA00047375"/>
    </source>
</evidence>
<comment type="caution">
    <text evidence="5">The sequence shown here is derived from an EMBL/GenBank/DDBJ whole genome shotgun (WGS) entry which is preliminary data.</text>
</comment>
<dbReference type="GO" id="GO:0016020">
    <property type="term" value="C:membrane"/>
    <property type="evidence" value="ECO:0007669"/>
    <property type="project" value="InterPro"/>
</dbReference>
<feature type="transmembrane region" description="Helical" evidence="3">
    <location>
        <begin position="24"/>
        <end position="45"/>
    </location>
</feature>
<dbReference type="GO" id="GO:0009922">
    <property type="term" value="F:fatty acid elongase activity"/>
    <property type="evidence" value="ECO:0007669"/>
    <property type="project" value="UniProtKB-EC"/>
</dbReference>
<dbReference type="PANTHER" id="PTHR31561">
    <property type="entry name" value="3-KETOACYL-COA SYNTHASE"/>
    <property type="match status" value="1"/>
</dbReference>
<evidence type="ECO:0000259" key="4">
    <source>
        <dbReference type="Pfam" id="PF08392"/>
    </source>
</evidence>
<dbReference type="Gene3D" id="3.40.47.10">
    <property type="match status" value="1"/>
</dbReference>
<keyword evidence="3" id="KW-0812">Transmembrane</keyword>
<dbReference type="AlphaFoldDB" id="A0AAV3RQ19"/>
<reference evidence="5 6" key="1">
    <citation type="submission" date="2024-01" db="EMBL/GenBank/DDBJ databases">
        <title>The complete chloroplast genome sequence of Lithospermum erythrorhizon: insights into the phylogenetic relationship among Boraginaceae species and the maternal lineages of purple gromwells.</title>
        <authorList>
            <person name="Okada T."/>
            <person name="Watanabe K."/>
        </authorList>
    </citation>
    <scope>NUCLEOTIDE SEQUENCE [LARGE SCALE GENOMIC DNA]</scope>
</reference>
<dbReference type="InterPro" id="IPR013601">
    <property type="entry name" value="FAE1_typ3_polyketide_synth"/>
</dbReference>
<dbReference type="GO" id="GO:0006633">
    <property type="term" value="P:fatty acid biosynthetic process"/>
    <property type="evidence" value="ECO:0007669"/>
    <property type="project" value="InterPro"/>
</dbReference>
<keyword evidence="1" id="KW-0012">Acyltransferase</keyword>